<organism evidence="1 2">
    <name type="scientific">Streptantibioticus cattleyicolor (strain ATCC 35852 / DSM 46488 / JCM 4925 / NBRC 14057 / NRRL 8057)</name>
    <name type="common">Streptomyces cattleya</name>
    <dbReference type="NCBI Taxonomy" id="1003195"/>
    <lineage>
        <taxon>Bacteria</taxon>
        <taxon>Bacillati</taxon>
        <taxon>Actinomycetota</taxon>
        <taxon>Actinomycetes</taxon>
        <taxon>Kitasatosporales</taxon>
        <taxon>Streptomycetaceae</taxon>
        <taxon>Streptantibioticus</taxon>
    </lineage>
</organism>
<accession>G8WY71</accession>
<dbReference type="AlphaFoldDB" id="G8WY71"/>
<name>G8WY71_STREN</name>
<reference evidence="2" key="1">
    <citation type="submission" date="2011-12" db="EMBL/GenBank/DDBJ databases">
        <title>Complete genome sequence of Streptomyces cattleya strain DSM 46488.</title>
        <authorList>
            <person name="Ou H.-Y."/>
            <person name="Li P."/>
            <person name="Zhao C."/>
            <person name="O'Hagan D."/>
            <person name="Deng Z."/>
        </authorList>
    </citation>
    <scope>NUCLEOTIDE SEQUENCE [LARGE SCALE GENOMIC DNA]</scope>
    <source>
        <strain evidence="2">ATCC 35852 / DSM 46488 / JCM 4925 / NBRC 14057 / NRRL 8057</strain>
    </source>
</reference>
<keyword evidence="2" id="KW-1185">Reference proteome</keyword>
<dbReference type="PATRIC" id="fig|1003195.29.peg.5456"/>
<dbReference type="eggNOG" id="COG1482">
    <property type="taxonomic scope" value="Bacteria"/>
</dbReference>
<dbReference type="STRING" id="1003195.SCATT_54710"/>
<sequence length="108" mass="11048">MLCAGPYFALERRRVGSMAPMTVPLETAVILSNAGAPVTVTAGRHGEHLGRARTLLLPAALERLGIGGPADVLLGYLPDLEADIRRPLLAAGRGPVAVAALGEGLDGS</sequence>
<protein>
    <submittedName>
        <fullName evidence="1">Phosphomannose isomerase</fullName>
    </submittedName>
</protein>
<dbReference type="Proteomes" id="UP000007842">
    <property type="component" value="Chromosome"/>
</dbReference>
<dbReference type="HOGENOM" id="CLU_2195383_0_0_11"/>
<dbReference type="EMBL" id="CP003219">
    <property type="protein sequence ID" value="AEW97842.1"/>
    <property type="molecule type" value="Genomic_DNA"/>
</dbReference>
<dbReference type="GO" id="GO:0016853">
    <property type="term" value="F:isomerase activity"/>
    <property type="evidence" value="ECO:0007669"/>
    <property type="project" value="UniProtKB-KW"/>
</dbReference>
<gene>
    <name evidence="1" type="ordered locus">SCATT_54710</name>
</gene>
<keyword evidence="1" id="KW-0413">Isomerase</keyword>
<dbReference type="KEGG" id="scy:SCATT_54710"/>
<evidence type="ECO:0000313" key="1">
    <source>
        <dbReference type="EMBL" id="AEW97842.1"/>
    </source>
</evidence>
<evidence type="ECO:0000313" key="2">
    <source>
        <dbReference type="Proteomes" id="UP000007842"/>
    </source>
</evidence>
<proteinExistence type="predicted"/>